<accession>A0A835HSI3</accession>
<dbReference type="InterPro" id="IPR035979">
    <property type="entry name" value="RBD_domain_sf"/>
</dbReference>
<dbReference type="SMART" id="SM00360">
    <property type="entry name" value="RRM"/>
    <property type="match status" value="1"/>
</dbReference>
<dbReference type="InterPro" id="IPR000504">
    <property type="entry name" value="RRM_dom"/>
</dbReference>
<dbReference type="CDD" id="cd12408">
    <property type="entry name" value="RRM_eIF3G_like"/>
    <property type="match status" value="1"/>
</dbReference>
<evidence type="ECO:0000313" key="4">
    <source>
        <dbReference type="EMBL" id="KAF9603844.1"/>
    </source>
</evidence>
<reference evidence="4 5" key="1">
    <citation type="submission" date="2020-10" db="EMBL/GenBank/DDBJ databases">
        <title>The Coptis chinensis genome and diversification of protoberbering-type alkaloids.</title>
        <authorList>
            <person name="Wang B."/>
            <person name="Shu S."/>
            <person name="Song C."/>
            <person name="Liu Y."/>
        </authorList>
    </citation>
    <scope>NUCLEOTIDE SEQUENCE [LARGE SCALE GENOMIC DNA]</scope>
    <source>
        <strain evidence="4">HL-2020</strain>
        <tissue evidence="4">Leaf</tissue>
    </source>
</reference>
<comment type="caution">
    <text evidence="4">The sequence shown here is derived from an EMBL/GenBank/DDBJ whole genome shotgun (WGS) entry which is preliminary data.</text>
</comment>
<name>A0A835HSI3_9MAGN</name>
<dbReference type="InterPro" id="IPR012677">
    <property type="entry name" value="Nucleotide-bd_a/b_plait_sf"/>
</dbReference>
<gene>
    <name evidence="4" type="ORF">IFM89_038027</name>
</gene>
<sequence length="173" mass="19634">MEAFVDEKAIRVENIFLDFLKNFKLDHNSGEPFYELEIEAMKSKESTETNLLVLSGCSIVDVSAKDEESASYVQDSSLVNKIFGGRVQSKDTREPDLQDLFNTFGHVSHVYIAYDQKTGISRGFGFVNFVHKDDAKNAIAKLNGYGYDNLILRVEWVAPRTNWIVSCSFFELV</sequence>
<dbReference type="Gene3D" id="3.30.70.330">
    <property type="match status" value="1"/>
</dbReference>
<dbReference type="InterPro" id="IPR034240">
    <property type="entry name" value="eIF3G_RRM"/>
</dbReference>
<dbReference type="AlphaFoldDB" id="A0A835HSI3"/>
<dbReference type="Pfam" id="PF00076">
    <property type="entry name" value="RRM_1"/>
    <property type="match status" value="1"/>
</dbReference>
<protein>
    <recommendedName>
        <fullName evidence="3">RRM domain-containing protein</fullName>
    </recommendedName>
</protein>
<dbReference type="PANTHER" id="PTHR10352">
    <property type="entry name" value="EUKARYOTIC TRANSLATION INITIATION FACTOR 3 SUBUNIT G"/>
    <property type="match status" value="1"/>
</dbReference>
<feature type="domain" description="RRM" evidence="3">
    <location>
        <begin position="80"/>
        <end position="159"/>
    </location>
</feature>
<keyword evidence="1 2" id="KW-0694">RNA-binding</keyword>
<dbReference type="OrthoDB" id="1749473at2759"/>
<dbReference type="Proteomes" id="UP000631114">
    <property type="component" value="Unassembled WGS sequence"/>
</dbReference>
<dbReference type="GO" id="GO:0003723">
    <property type="term" value="F:RNA binding"/>
    <property type="evidence" value="ECO:0007669"/>
    <property type="project" value="UniProtKB-UniRule"/>
</dbReference>
<evidence type="ECO:0000259" key="3">
    <source>
        <dbReference type="PROSITE" id="PS50102"/>
    </source>
</evidence>
<organism evidence="4 5">
    <name type="scientific">Coptis chinensis</name>
    <dbReference type="NCBI Taxonomy" id="261450"/>
    <lineage>
        <taxon>Eukaryota</taxon>
        <taxon>Viridiplantae</taxon>
        <taxon>Streptophyta</taxon>
        <taxon>Embryophyta</taxon>
        <taxon>Tracheophyta</taxon>
        <taxon>Spermatophyta</taxon>
        <taxon>Magnoliopsida</taxon>
        <taxon>Ranunculales</taxon>
        <taxon>Ranunculaceae</taxon>
        <taxon>Coptidoideae</taxon>
        <taxon>Coptis</taxon>
    </lineage>
</organism>
<proteinExistence type="predicted"/>
<evidence type="ECO:0000313" key="5">
    <source>
        <dbReference type="Proteomes" id="UP000631114"/>
    </source>
</evidence>
<dbReference type="Gene3D" id="3.30.1640.10">
    <property type="entry name" value="mini-chromosome maintenance (MCM) complex, chain A, domain 1"/>
    <property type="match status" value="1"/>
</dbReference>
<dbReference type="PROSITE" id="PS50102">
    <property type="entry name" value="RRM"/>
    <property type="match status" value="1"/>
</dbReference>
<evidence type="ECO:0000256" key="2">
    <source>
        <dbReference type="PROSITE-ProRule" id="PRU00176"/>
    </source>
</evidence>
<keyword evidence="5" id="KW-1185">Reference proteome</keyword>
<evidence type="ECO:0000256" key="1">
    <source>
        <dbReference type="ARBA" id="ARBA00022884"/>
    </source>
</evidence>
<dbReference type="SUPFAM" id="SSF54928">
    <property type="entry name" value="RNA-binding domain, RBD"/>
    <property type="match status" value="1"/>
</dbReference>
<dbReference type="EMBL" id="JADFTS010000006">
    <property type="protein sequence ID" value="KAF9603844.1"/>
    <property type="molecule type" value="Genomic_DNA"/>
</dbReference>